<comment type="caution">
    <text evidence="3">The sequence shown here is derived from an EMBL/GenBank/DDBJ whole genome shotgun (WGS) entry which is preliminary data.</text>
</comment>
<gene>
    <name evidence="3" type="ORF">KDA_00890</name>
</gene>
<keyword evidence="2" id="KW-0472">Membrane</keyword>
<sequence length="94" mass="10759">MKNKSNSESSDQNTDQLTNKQQNVHTKKNYPQAKWQDVHVPVSKNKHENKSTPPAAVTAITQSSVDIPHKIILSLLAIALTFTIWWCRRLFFKS</sequence>
<proteinExistence type="predicted"/>
<evidence type="ECO:0000256" key="2">
    <source>
        <dbReference type="SAM" id="Phobius"/>
    </source>
</evidence>
<dbReference type="AlphaFoldDB" id="A0A402AZU5"/>
<feature type="region of interest" description="Disordered" evidence="1">
    <location>
        <begin position="1"/>
        <end position="38"/>
    </location>
</feature>
<keyword evidence="4" id="KW-1185">Reference proteome</keyword>
<reference evidence="4" key="1">
    <citation type="submission" date="2018-12" db="EMBL/GenBank/DDBJ databases">
        <title>Tengunoibacter tsumagoiensis gen. nov., sp. nov., Dictyobacter kobayashii sp. nov., D. alpinus sp. nov., and D. joshuensis sp. nov. and description of Dictyobacteraceae fam. nov. within the order Ktedonobacterales isolated from Tengu-no-mugimeshi.</title>
        <authorList>
            <person name="Wang C.M."/>
            <person name="Zheng Y."/>
            <person name="Sakai Y."/>
            <person name="Toyoda A."/>
            <person name="Minakuchi Y."/>
            <person name="Abe K."/>
            <person name="Yokota A."/>
            <person name="Yabe S."/>
        </authorList>
    </citation>
    <scope>NUCLEOTIDE SEQUENCE [LARGE SCALE GENOMIC DNA]</scope>
    <source>
        <strain evidence="4">Uno16</strain>
    </source>
</reference>
<dbReference type="EMBL" id="BIFT01000001">
    <property type="protein sequence ID" value="GCE24605.1"/>
    <property type="molecule type" value="Genomic_DNA"/>
</dbReference>
<accession>A0A402AZU5</accession>
<name>A0A402AZU5_9CHLR</name>
<evidence type="ECO:0000313" key="4">
    <source>
        <dbReference type="Proteomes" id="UP000287171"/>
    </source>
</evidence>
<organism evidence="3 4">
    <name type="scientific">Dictyobacter alpinus</name>
    <dbReference type="NCBI Taxonomy" id="2014873"/>
    <lineage>
        <taxon>Bacteria</taxon>
        <taxon>Bacillati</taxon>
        <taxon>Chloroflexota</taxon>
        <taxon>Ktedonobacteria</taxon>
        <taxon>Ktedonobacterales</taxon>
        <taxon>Dictyobacteraceae</taxon>
        <taxon>Dictyobacter</taxon>
    </lineage>
</organism>
<keyword evidence="2" id="KW-1133">Transmembrane helix</keyword>
<dbReference type="Proteomes" id="UP000287171">
    <property type="component" value="Unassembled WGS sequence"/>
</dbReference>
<feature type="compositionally biased region" description="Polar residues" evidence="1">
    <location>
        <begin position="1"/>
        <end position="24"/>
    </location>
</feature>
<feature type="transmembrane region" description="Helical" evidence="2">
    <location>
        <begin position="71"/>
        <end position="91"/>
    </location>
</feature>
<evidence type="ECO:0000256" key="1">
    <source>
        <dbReference type="SAM" id="MobiDB-lite"/>
    </source>
</evidence>
<protein>
    <submittedName>
        <fullName evidence="3">Uncharacterized protein</fullName>
    </submittedName>
</protein>
<evidence type="ECO:0000313" key="3">
    <source>
        <dbReference type="EMBL" id="GCE24605.1"/>
    </source>
</evidence>
<keyword evidence="2" id="KW-0812">Transmembrane</keyword>